<evidence type="ECO:0000313" key="9">
    <source>
        <dbReference type="EMBL" id="HGH61242.1"/>
    </source>
</evidence>
<evidence type="ECO:0000256" key="3">
    <source>
        <dbReference type="ARBA" id="ARBA00022845"/>
    </source>
</evidence>
<evidence type="ECO:0000256" key="1">
    <source>
        <dbReference type="ARBA" id="ARBA00010529"/>
    </source>
</evidence>
<evidence type="ECO:0000256" key="4">
    <source>
        <dbReference type="ARBA" id="ARBA00023015"/>
    </source>
</evidence>
<dbReference type="PRINTS" id="PR01727">
    <property type="entry name" value="DNABINDINGHU"/>
</dbReference>
<evidence type="ECO:0000256" key="8">
    <source>
        <dbReference type="RuleBase" id="RU003939"/>
    </source>
</evidence>
<evidence type="ECO:0000256" key="6">
    <source>
        <dbReference type="ARBA" id="ARBA00023163"/>
    </source>
</evidence>
<organism evidence="9">
    <name type="scientific">Desulfomonile tiedjei</name>
    <dbReference type="NCBI Taxonomy" id="2358"/>
    <lineage>
        <taxon>Bacteria</taxon>
        <taxon>Pseudomonadati</taxon>
        <taxon>Thermodesulfobacteriota</taxon>
        <taxon>Desulfomonilia</taxon>
        <taxon>Desulfomonilales</taxon>
        <taxon>Desulfomonilaceae</taxon>
        <taxon>Desulfomonile</taxon>
    </lineage>
</organism>
<dbReference type="Pfam" id="PF00216">
    <property type="entry name" value="Bac_DNA_binding"/>
    <property type="match status" value="1"/>
</dbReference>
<keyword evidence="3" id="KW-0810">Translation regulation</keyword>
<accession>A0A7C4ASE1</accession>
<dbReference type="GO" id="GO:0009893">
    <property type="term" value="P:positive regulation of metabolic process"/>
    <property type="evidence" value="ECO:0007669"/>
    <property type="project" value="UniProtKB-ARBA"/>
</dbReference>
<dbReference type="PANTHER" id="PTHR33175:SF2">
    <property type="entry name" value="INTEGRATION HOST FACTOR SUBUNIT ALPHA"/>
    <property type="match status" value="1"/>
</dbReference>
<keyword evidence="7" id="KW-0233">DNA recombination</keyword>
<keyword evidence="5" id="KW-0238">DNA-binding</keyword>
<evidence type="ECO:0000256" key="7">
    <source>
        <dbReference type="ARBA" id="ARBA00023172"/>
    </source>
</evidence>
<comment type="caution">
    <text evidence="9">The sequence shown here is derived from an EMBL/GenBank/DDBJ whole genome shotgun (WGS) entry which is preliminary data.</text>
</comment>
<dbReference type="InterPro" id="IPR010992">
    <property type="entry name" value="IHF-like_DNA-bd_dom_sf"/>
</dbReference>
<gene>
    <name evidence="9" type="ORF">ENV54_08095</name>
</gene>
<dbReference type="GO" id="GO:0006310">
    <property type="term" value="P:DNA recombination"/>
    <property type="evidence" value="ECO:0007669"/>
    <property type="project" value="UniProtKB-KW"/>
</dbReference>
<keyword evidence="6" id="KW-0804">Transcription</keyword>
<dbReference type="InterPro" id="IPR000119">
    <property type="entry name" value="Hist_DNA-bd"/>
</dbReference>
<dbReference type="GO" id="GO:0006355">
    <property type="term" value="P:regulation of DNA-templated transcription"/>
    <property type="evidence" value="ECO:0007669"/>
    <property type="project" value="InterPro"/>
</dbReference>
<dbReference type="Gene3D" id="4.10.520.10">
    <property type="entry name" value="IHF-like DNA-binding proteins"/>
    <property type="match status" value="1"/>
</dbReference>
<dbReference type="EMBL" id="DTGT01000252">
    <property type="protein sequence ID" value="HGH61242.1"/>
    <property type="molecule type" value="Genomic_DNA"/>
</dbReference>
<dbReference type="GO" id="GO:0003677">
    <property type="term" value="F:DNA binding"/>
    <property type="evidence" value="ECO:0007669"/>
    <property type="project" value="UniProtKB-KW"/>
</dbReference>
<dbReference type="InterPro" id="IPR005684">
    <property type="entry name" value="IHF_alpha"/>
</dbReference>
<protein>
    <recommendedName>
        <fullName evidence="2">Integration host factor subunit alpha</fullName>
    </recommendedName>
</protein>
<comment type="similarity">
    <text evidence="1 8">Belongs to the bacterial histone-like protein family.</text>
</comment>
<dbReference type="CDD" id="cd13835">
    <property type="entry name" value="IHF_A"/>
    <property type="match status" value="1"/>
</dbReference>
<dbReference type="GO" id="GO:0030527">
    <property type="term" value="F:structural constituent of chromatin"/>
    <property type="evidence" value="ECO:0007669"/>
    <property type="project" value="InterPro"/>
</dbReference>
<evidence type="ECO:0000256" key="2">
    <source>
        <dbReference type="ARBA" id="ARBA00018329"/>
    </source>
</evidence>
<name>A0A7C4ASE1_9BACT</name>
<dbReference type="GO" id="GO:0006417">
    <property type="term" value="P:regulation of translation"/>
    <property type="evidence" value="ECO:0007669"/>
    <property type="project" value="UniProtKB-KW"/>
</dbReference>
<proteinExistence type="inferred from homology"/>
<dbReference type="SUPFAM" id="SSF47729">
    <property type="entry name" value="IHF-like DNA-binding proteins"/>
    <property type="match status" value="1"/>
</dbReference>
<sequence>MTLTKADIAKKIADDCGFMKGEATEIIEKILDIIKARLVEGEDVMISGFGKWTVKSKHSRRGRNPQTGEELILDARRVVTWKYSPVLKKAVN</sequence>
<evidence type="ECO:0000256" key="5">
    <source>
        <dbReference type="ARBA" id="ARBA00023125"/>
    </source>
</evidence>
<reference evidence="9" key="1">
    <citation type="journal article" date="2020" name="mSystems">
        <title>Genome- and Community-Level Interaction Insights into Carbon Utilization and Element Cycling Functions of Hydrothermarchaeota in Hydrothermal Sediment.</title>
        <authorList>
            <person name="Zhou Z."/>
            <person name="Liu Y."/>
            <person name="Xu W."/>
            <person name="Pan J."/>
            <person name="Luo Z.H."/>
            <person name="Li M."/>
        </authorList>
    </citation>
    <scope>NUCLEOTIDE SEQUENCE [LARGE SCALE GENOMIC DNA]</scope>
    <source>
        <strain evidence="9">SpSt-769</strain>
    </source>
</reference>
<dbReference type="SMART" id="SM00411">
    <property type="entry name" value="BHL"/>
    <property type="match status" value="1"/>
</dbReference>
<keyword evidence="4" id="KW-0805">Transcription regulation</keyword>
<dbReference type="GO" id="GO:0005829">
    <property type="term" value="C:cytosol"/>
    <property type="evidence" value="ECO:0007669"/>
    <property type="project" value="TreeGrafter"/>
</dbReference>
<dbReference type="AlphaFoldDB" id="A0A7C4ASE1"/>
<dbReference type="PANTHER" id="PTHR33175">
    <property type="entry name" value="DNA-BINDING PROTEIN HU"/>
    <property type="match status" value="1"/>
</dbReference>